<dbReference type="OrthoDB" id="5526196at2"/>
<evidence type="ECO:0000256" key="1">
    <source>
        <dbReference type="SAM" id="MobiDB-lite"/>
    </source>
</evidence>
<dbReference type="RefSeq" id="WP_002615026.1">
    <property type="nucleotide sequence ID" value="NC_014623.1"/>
</dbReference>
<feature type="compositionally biased region" description="Pro residues" evidence="1">
    <location>
        <begin position="52"/>
        <end position="73"/>
    </location>
</feature>
<sequence>MAQRRWVSFSVAMFLGMAGCALPPEEGEAKAPEASPGETPPPSEAPAAEVPPATPSAPLPPDAPPEAPPPSPPEALCQAERLGETPTEGIVDARPSYRLCAISPDGCDAVRPAHARRAVPRPCYVWNTTPWSTRLYWLEHDSSGRLALFDGLRAWMESFRYDACHRLTGYSTTPAGSLSSRSDRWARTPEGQFTQWRYEFNALEMEMVLERDSRNQLVGAEILVLSPAVYVSEKHRYTLDAQGRIERVEGTSASASPWQETRRYSTEGTRVEIRRESNGKLSWLKEFSQGRPVRYTSGDREEKWTYGPSGELLSFAFETPRQQFQVSYQYGEDGRLLQATTSERNQVGTDWQESQTVSAYHYAEDGRILSREDRTGTSTDTYLYEYVCSGAHLMPSP</sequence>
<gene>
    <name evidence="2" type="ORF">STIAU_0766</name>
</gene>
<evidence type="ECO:0000313" key="3">
    <source>
        <dbReference type="Proteomes" id="UP000032702"/>
    </source>
</evidence>
<accession>Q08YW7</accession>
<name>Q08YW7_STIAD</name>
<dbReference type="Gene3D" id="2.180.10.10">
    <property type="entry name" value="RHS repeat-associated core"/>
    <property type="match status" value="1"/>
</dbReference>
<feature type="region of interest" description="Disordered" evidence="1">
    <location>
        <begin position="22"/>
        <end position="77"/>
    </location>
</feature>
<reference evidence="2 3" key="1">
    <citation type="submission" date="2006-04" db="EMBL/GenBank/DDBJ databases">
        <authorList>
            <person name="Nierman W.C."/>
        </authorList>
    </citation>
    <scope>NUCLEOTIDE SEQUENCE [LARGE SCALE GENOMIC DNA]</scope>
    <source>
        <strain evidence="2 3">DW4/3-1</strain>
    </source>
</reference>
<organism evidence="2 3">
    <name type="scientific">Stigmatella aurantiaca (strain DW4/3-1)</name>
    <dbReference type="NCBI Taxonomy" id="378806"/>
    <lineage>
        <taxon>Bacteria</taxon>
        <taxon>Pseudomonadati</taxon>
        <taxon>Myxococcota</taxon>
        <taxon>Myxococcia</taxon>
        <taxon>Myxococcales</taxon>
        <taxon>Cystobacterineae</taxon>
        <taxon>Archangiaceae</taxon>
        <taxon>Stigmatella</taxon>
    </lineage>
</organism>
<dbReference type="EMBL" id="AAMD01000075">
    <property type="protein sequence ID" value="EAU65675.1"/>
    <property type="molecule type" value="Genomic_DNA"/>
</dbReference>
<comment type="caution">
    <text evidence="2">The sequence shown here is derived from an EMBL/GenBank/DDBJ whole genome shotgun (WGS) entry which is preliminary data.</text>
</comment>
<proteinExistence type="predicted"/>
<dbReference type="AlphaFoldDB" id="Q08YW7"/>
<dbReference type="PROSITE" id="PS51257">
    <property type="entry name" value="PROKAR_LIPOPROTEIN"/>
    <property type="match status" value="1"/>
</dbReference>
<protein>
    <submittedName>
        <fullName evidence="2">Uncharacterized protein</fullName>
    </submittedName>
</protein>
<dbReference type="Proteomes" id="UP000032702">
    <property type="component" value="Unassembled WGS sequence"/>
</dbReference>
<evidence type="ECO:0000313" key="2">
    <source>
        <dbReference type="EMBL" id="EAU65675.1"/>
    </source>
</evidence>